<dbReference type="Pfam" id="PF10009">
    <property type="entry name" value="DUF2252"/>
    <property type="match status" value="1"/>
</dbReference>
<gene>
    <name evidence="2" type="ORF">C3743_14270</name>
</gene>
<comment type="caution">
    <text evidence="2">The sequence shown here is derived from an EMBL/GenBank/DDBJ whole genome shotgun (WGS) entry which is preliminary data.</text>
</comment>
<dbReference type="RefSeq" id="WP_089458979.1">
    <property type="nucleotide sequence ID" value="NZ_CM009576.1"/>
</dbReference>
<organism evidence="2 3">
    <name type="scientific">Burkholderia contaminans</name>
    <dbReference type="NCBI Taxonomy" id="488447"/>
    <lineage>
        <taxon>Bacteria</taxon>
        <taxon>Pseudomonadati</taxon>
        <taxon>Pseudomonadota</taxon>
        <taxon>Betaproteobacteria</taxon>
        <taxon>Burkholderiales</taxon>
        <taxon>Burkholderiaceae</taxon>
        <taxon>Burkholderia</taxon>
        <taxon>Burkholderia cepacia complex</taxon>
    </lineage>
</organism>
<dbReference type="Proteomes" id="UP000238655">
    <property type="component" value="Chromosome 2"/>
</dbReference>
<dbReference type="AlphaFoldDB" id="A0A2S5E8Z3"/>
<dbReference type="PANTHER" id="PTHR39441">
    <property type="entry name" value="DUF2252 DOMAIN-CONTAINING PROTEIN"/>
    <property type="match status" value="1"/>
</dbReference>
<proteinExistence type="predicted"/>
<reference evidence="2 3" key="1">
    <citation type="submission" date="2018-01" db="EMBL/GenBank/DDBJ databases">
        <title>Successful Treatment of Persistent Burkholderia cepacia Bacteremia with Ceftazidime-Avibactam.</title>
        <authorList>
            <person name="Tamma P."/>
            <person name="Fan Y."/>
            <person name="Bergman Y."/>
            <person name="Sick-Samuels A."/>
            <person name="Hsu A."/>
            <person name="Timp W."/>
            <person name="Simner P."/>
        </authorList>
    </citation>
    <scope>NUCLEOTIDE SEQUENCE [LARGE SCALE GENOMIC DNA]</scope>
    <source>
        <strain evidence="2 3">170816</strain>
    </source>
</reference>
<accession>A0A2S5E8Z3</accession>
<name>A0A2S5E8Z3_9BURK</name>
<dbReference type="EMBL" id="PQVP01000001">
    <property type="protein sequence ID" value="POZ87755.1"/>
    <property type="molecule type" value="Genomic_DNA"/>
</dbReference>
<evidence type="ECO:0000313" key="3">
    <source>
        <dbReference type="Proteomes" id="UP000238655"/>
    </source>
</evidence>
<evidence type="ECO:0000313" key="2">
    <source>
        <dbReference type="EMBL" id="POZ87755.1"/>
    </source>
</evidence>
<sequence>MSSQSQPKQKQKQKRMPKPAGRQAILTEQRRRKMARSPHAYVRGNTARFYEWLVETNGSALPHGPSIWICGDCHTGNLGPVANSEGKVDVQIRDLDQTVIGNPVHDLIRLGLSLATAARGSALAGLTIVHMMEAMTAGYASAFGSRNAKLPERPEPVHLVMKQAMRRSWRQLAVERIEGLAPTIPLGRRFWPLSAKESRAIGKLFGDEAIATLATSLKGRKDGGKVDVLDAAYWVKGCSSLGRLRYAVLLDIDGDVSDGDDLCLMDIKEGVTAAAPRDETATMPRDNAERVVEGARHLSPALGERMRAARLLDRAVVIRELLPQDLKLDIDLLAEDDARDVARYLGAVVGAAHARQMDKPTRAAWRTELGRNRAKTIDAPMWLWNSIVQLVSSHEAGYLEHCRRFAAGA</sequence>
<protein>
    <submittedName>
        <fullName evidence="2">DUF2252 domain-containing protein</fullName>
    </submittedName>
</protein>
<feature type="region of interest" description="Disordered" evidence="1">
    <location>
        <begin position="1"/>
        <end position="38"/>
    </location>
</feature>
<evidence type="ECO:0000256" key="1">
    <source>
        <dbReference type="SAM" id="MobiDB-lite"/>
    </source>
</evidence>
<dbReference type="PANTHER" id="PTHR39441:SF1">
    <property type="entry name" value="DUF2252 DOMAIN-CONTAINING PROTEIN"/>
    <property type="match status" value="1"/>
</dbReference>
<dbReference type="InterPro" id="IPR018721">
    <property type="entry name" value="DUF2252"/>
</dbReference>